<dbReference type="Proteomes" id="UP000199550">
    <property type="component" value="Unassembled WGS sequence"/>
</dbReference>
<gene>
    <name evidence="15" type="ORF">SAMN04488004_11521</name>
</gene>
<protein>
    <submittedName>
        <fullName evidence="15">Cytochrome b561</fullName>
    </submittedName>
</protein>
<proteinExistence type="inferred from homology"/>
<keyword evidence="10" id="KW-0408">Iron</keyword>
<feature type="domain" description="Cytochrome b561 bacterial/Ni-hydrogenase" evidence="14">
    <location>
        <begin position="6"/>
        <end position="160"/>
    </location>
</feature>
<feature type="transmembrane region" description="Helical" evidence="13">
    <location>
        <begin position="52"/>
        <end position="72"/>
    </location>
</feature>
<evidence type="ECO:0000256" key="2">
    <source>
        <dbReference type="ARBA" id="ARBA00004651"/>
    </source>
</evidence>
<dbReference type="OrthoDB" id="8156287at2"/>
<keyword evidence="7" id="KW-0479">Metal-binding</keyword>
<evidence type="ECO:0000256" key="13">
    <source>
        <dbReference type="SAM" id="Phobius"/>
    </source>
</evidence>
<evidence type="ECO:0000313" key="15">
    <source>
        <dbReference type="EMBL" id="SFL35258.1"/>
    </source>
</evidence>
<evidence type="ECO:0000256" key="6">
    <source>
        <dbReference type="ARBA" id="ARBA00022692"/>
    </source>
</evidence>
<feature type="transmembrane region" description="Helical" evidence="13">
    <location>
        <begin position="97"/>
        <end position="116"/>
    </location>
</feature>
<evidence type="ECO:0000256" key="5">
    <source>
        <dbReference type="ARBA" id="ARBA00022617"/>
    </source>
</evidence>
<dbReference type="EMBL" id="FOTF01000015">
    <property type="protein sequence ID" value="SFL35258.1"/>
    <property type="molecule type" value="Genomic_DNA"/>
</dbReference>
<keyword evidence="16" id="KW-1185">Reference proteome</keyword>
<evidence type="ECO:0000256" key="3">
    <source>
        <dbReference type="ARBA" id="ARBA00022448"/>
    </source>
</evidence>
<comment type="similarity">
    <text evidence="12">Belongs to the cytochrome b561 family.</text>
</comment>
<dbReference type="GO" id="GO:0046872">
    <property type="term" value="F:metal ion binding"/>
    <property type="evidence" value="ECO:0007669"/>
    <property type="project" value="UniProtKB-KW"/>
</dbReference>
<evidence type="ECO:0000256" key="12">
    <source>
        <dbReference type="ARBA" id="ARBA00037975"/>
    </source>
</evidence>
<dbReference type="InterPro" id="IPR052168">
    <property type="entry name" value="Cytochrome_b561_oxidase"/>
</dbReference>
<dbReference type="PANTHER" id="PTHR30529">
    <property type="entry name" value="CYTOCHROME B561"/>
    <property type="match status" value="1"/>
</dbReference>
<evidence type="ECO:0000259" key="14">
    <source>
        <dbReference type="Pfam" id="PF01292"/>
    </source>
</evidence>
<keyword evidence="5" id="KW-0349">Heme</keyword>
<evidence type="ECO:0000256" key="9">
    <source>
        <dbReference type="ARBA" id="ARBA00022989"/>
    </source>
</evidence>
<evidence type="ECO:0000256" key="11">
    <source>
        <dbReference type="ARBA" id="ARBA00023136"/>
    </source>
</evidence>
<dbReference type="RefSeq" id="WP_090190323.1">
    <property type="nucleotide sequence ID" value="NZ_FOTF01000015.1"/>
</dbReference>
<name>A0A1I4GYY6_9RHOB</name>
<dbReference type="InterPro" id="IPR016174">
    <property type="entry name" value="Di-haem_cyt_TM"/>
</dbReference>
<dbReference type="SUPFAM" id="SSF81342">
    <property type="entry name" value="Transmembrane di-heme cytochromes"/>
    <property type="match status" value="1"/>
</dbReference>
<evidence type="ECO:0000256" key="8">
    <source>
        <dbReference type="ARBA" id="ARBA00022982"/>
    </source>
</evidence>
<dbReference type="GO" id="GO:0009055">
    <property type="term" value="F:electron transfer activity"/>
    <property type="evidence" value="ECO:0007669"/>
    <property type="project" value="InterPro"/>
</dbReference>
<dbReference type="GO" id="GO:0020037">
    <property type="term" value="F:heme binding"/>
    <property type="evidence" value="ECO:0007669"/>
    <property type="project" value="TreeGrafter"/>
</dbReference>
<keyword evidence="3" id="KW-0813">Transport</keyword>
<keyword evidence="6 13" id="KW-0812">Transmembrane</keyword>
<comment type="cofactor">
    <cofactor evidence="1">
        <name>heme b</name>
        <dbReference type="ChEBI" id="CHEBI:60344"/>
    </cofactor>
</comment>
<keyword evidence="4" id="KW-1003">Cell membrane</keyword>
<dbReference type="STRING" id="195913.SAMN04488004_11521"/>
<feature type="transmembrane region" description="Helical" evidence="13">
    <location>
        <begin position="128"/>
        <end position="149"/>
    </location>
</feature>
<reference evidence="15 16" key="1">
    <citation type="submission" date="2016-10" db="EMBL/GenBank/DDBJ databases">
        <authorList>
            <person name="de Groot N.N."/>
        </authorList>
    </citation>
    <scope>NUCLEOTIDE SEQUENCE [LARGE SCALE GENOMIC DNA]</scope>
    <source>
        <strain evidence="15 16">DSM 16199</strain>
    </source>
</reference>
<keyword evidence="8" id="KW-0249">Electron transport</keyword>
<keyword evidence="9 13" id="KW-1133">Transmembrane helix</keyword>
<dbReference type="PANTHER" id="PTHR30529:SF6">
    <property type="entry name" value="BLL0291 PROTEIN"/>
    <property type="match status" value="1"/>
</dbReference>
<accession>A0A1I4GYY6</accession>
<evidence type="ECO:0000313" key="16">
    <source>
        <dbReference type="Proteomes" id="UP000199550"/>
    </source>
</evidence>
<comment type="subcellular location">
    <subcellularLocation>
        <location evidence="2">Cell membrane</location>
        <topology evidence="2">Multi-pass membrane protein</topology>
    </subcellularLocation>
</comment>
<dbReference type="Pfam" id="PF01292">
    <property type="entry name" value="Ni_hydr_CYTB"/>
    <property type="match status" value="1"/>
</dbReference>
<keyword evidence="11 13" id="KW-0472">Membrane</keyword>
<evidence type="ECO:0000256" key="10">
    <source>
        <dbReference type="ARBA" id="ARBA00023004"/>
    </source>
</evidence>
<dbReference type="GO" id="GO:0005886">
    <property type="term" value="C:plasma membrane"/>
    <property type="evidence" value="ECO:0007669"/>
    <property type="project" value="UniProtKB-SubCell"/>
</dbReference>
<sequence length="162" mass="17598">MSDTKYTAPHMMLHWLIAVLVAIQIAFAGGMEAAFDAKFEGIEIGLGWSSGAIFHAILGASIGILMVWRLGLRLTTQIPPPPEAPRLIQTVSRMTHWLFYGLLIAMPFAGAAAWFIPSQIVGTAHAIASKLLIALIILHIAGAAYHQFIAGDRSVLRRMLAR</sequence>
<evidence type="ECO:0000256" key="7">
    <source>
        <dbReference type="ARBA" id="ARBA00022723"/>
    </source>
</evidence>
<dbReference type="GO" id="GO:0022904">
    <property type="term" value="P:respiratory electron transport chain"/>
    <property type="evidence" value="ECO:0007669"/>
    <property type="project" value="InterPro"/>
</dbReference>
<dbReference type="AlphaFoldDB" id="A0A1I4GYY6"/>
<evidence type="ECO:0000256" key="4">
    <source>
        <dbReference type="ARBA" id="ARBA00022475"/>
    </source>
</evidence>
<organism evidence="15 16">
    <name type="scientific">Loktanella salsilacus</name>
    <dbReference type="NCBI Taxonomy" id="195913"/>
    <lineage>
        <taxon>Bacteria</taxon>
        <taxon>Pseudomonadati</taxon>
        <taxon>Pseudomonadota</taxon>
        <taxon>Alphaproteobacteria</taxon>
        <taxon>Rhodobacterales</taxon>
        <taxon>Roseobacteraceae</taxon>
        <taxon>Loktanella</taxon>
    </lineage>
</organism>
<evidence type="ECO:0000256" key="1">
    <source>
        <dbReference type="ARBA" id="ARBA00001970"/>
    </source>
</evidence>
<dbReference type="InterPro" id="IPR011577">
    <property type="entry name" value="Cyt_b561_bac/Ni-Hgenase"/>
</dbReference>